<dbReference type="InterPro" id="IPR019139">
    <property type="entry name" value="LRRFIP1/2"/>
</dbReference>
<feature type="region of interest" description="Disordered" evidence="4">
    <location>
        <begin position="17"/>
        <end position="151"/>
    </location>
</feature>
<organism evidence="6">
    <name type="scientific">Thrips palmi</name>
    <name type="common">Melon thrips</name>
    <dbReference type="NCBI Taxonomy" id="161013"/>
    <lineage>
        <taxon>Eukaryota</taxon>
        <taxon>Metazoa</taxon>
        <taxon>Ecdysozoa</taxon>
        <taxon>Arthropoda</taxon>
        <taxon>Hexapoda</taxon>
        <taxon>Insecta</taxon>
        <taxon>Pterygota</taxon>
        <taxon>Neoptera</taxon>
        <taxon>Paraneoptera</taxon>
        <taxon>Thysanoptera</taxon>
        <taxon>Terebrantia</taxon>
        <taxon>Thripoidea</taxon>
        <taxon>Thripidae</taxon>
        <taxon>Thrips</taxon>
    </lineage>
</organism>
<dbReference type="Gene3D" id="1.20.5.4090">
    <property type="match status" value="1"/>
</dbReference>
<feature type="compositionally biased region" description="Polar residues" evidence="4">
    <location>
        <begin position="225"/>
        <end position="236"/>
    </location>
</feature>
<feature type="region of interest" description="Disordered" evidence="4">
    <location>
        <begin position="447"/>
        <end position="469"/>
    </location>
</feature>
<feature type="compositionally biased region" description="Polar residues" evidence="4">
    <location>
        <begin position="600"/>
        <end position="611"/>
    </location>
</feature>
<evidence type="ECO:0000313" key="6">
    <source>
        <dbReference type="RefSeq" id="XP_034243199.1"/>
    </source>
</evidence>
<feature type="compositionally biased region" description="Acidic residues" evidence="4">
    <location>
        <begin position="121"/>
        <end position="134"/>
    </location>
</feature>
<feature type="coiled-coil region" evidence="3">
    <location>
        <begin position="478"/>
        <end position="536"/>
    </location>
</feature>
<evidence type="ECO:0000256" key="1">
    <source>
        <dbReference type="ARBA" id="ARBA00008275"/>
    </source>
</evidence>
<feature type="compositionally biased region" description="Basic and acidic residues" evidence="4">
    <location>
        <begin position="191"/>
        <end position="216"/>
    </location>
</feature>
<dbReference type="GO" id="GO:0006355">
    <property type="term" value="P:regulation of DNA-templated transcription"/>
    <property type="evidence" value="ECO:0007669"/>
    <property type="project" value="InterPro"/>
</dbReference>
<feature type="compositionally biased region" description="Acidic residues" evidence="4">
    <location>
        <begin position="101"/>
        <end position="114"/>
    </location>
</feature>
<dbReference type="PANTHER" id="PTHR19212">
    <property type="entry name" value="LEUCINE RICH REPEAT IN FLII INTERACTING PROTEIN"/>
    <property type="match status" value="1"/>
</dbReference>
<name>A0A6P8ZNZ2_THRPL</name>
<feature type="region of interest" description="Disordered" evidence="4">
    <location>
        <begin position="696"/>
        <end position="731"/>
    </location>
</feature>
<feature type="compositionally biased region" description="Gly residues" evidence="4">
    <location>
        <begin position="237"/>
        <end position="247"/>
    </location>
</feature>
<evidence type="ECO:0000256" key="3">
    <source>
        <dbReference type="SAM" id="Coils"/>
    </source>
</evidence>
<comment type="similarity">
    <text evidence="1">Belongs to the LRRFIP family.</text>
</comment>
<dbReference type="GeneID" id="117646410"/>
<dbReference type="InParanoid" id="A0A6P8ZNZ2"/>
<dbReference type="AlphaFoldDB" id="A0A6P8ZNZ2"/>
<gene>
    <name evidence="6" type="primary">LOC117646410</name>
</gene>
<feature type="compositionally biased region" description="Low complexity" evidence="4">
    <location>
        <begin position="940"/>
        <end position="952"/>
    </location>
</feature>
<dbReference type="RefSeq" id="XP_034243199.1">
    <property type="nucleotide sequence ID" value="XM_034387308.1"/>
</dbReference>
<dbReference type="Pfam" id="PF09738">
    <property type="entry name" value="LRRFIP"/>
    <property type="match status" value="1"/>
</dbReference>
<feature type="region of interest" description="Disordered" evidence="4">
    <location>
        <begin position="908"/>
        <end position="995"/>
    </location>
</feature>
<sequence length="995" mass="110340">MSVESAHDACAMLAGQVNGVAEKDKEQAVATPADALECDEDPKDSVGDEAPADALECDEDPKNSVGDEAPADALECDEDPKDSVGDEAPAAKSRDAKEGHVEEDDPAEGDDDAASEGGGKDDDEDTDDAFEDAEFAPPPLARGRSSSSVGAWLTDEDEESLIVDFLDKSTDEAEARLAARRQARAEAREIRMRELERQQKESEENADRLYDMHPETALRTPPARSVSQSRTPVVNNSGGGSSGGSGGANNHQWSRRSSEDSLEDGGGPSPGPNGETPRDGRSTRDLRHELKEVEDKFRKAMIQNAQLDNEKASYTYQVELLKDKLEDLEVAYAQLQRENKEKCREVDQLKRLTQRLKDDLVMCQAALEERDRLIQEQGLVIVGDEGELDGCEDGEKRTPRKALVSVESAEMLQKAGEGSLDVRLRKLAEERNELLDQIRHFKLELEDERSRHRNGPRTLNGPQDSDMEDLQRESQKLLGDYKFKLQKAEQDVSTLQANVARLESQVIRYKSAAETAEKVEDELKVEKRKLQREVINGLGDESTLAVSDIAFEETGSLKESGHLEEVKEADELSERIEDSSNEGGDEQDFWAVIFDGTSDETCQNPSSNESNGADVCDPKSYPKSSVNNSQFTKICEDDSDDESFEAISAIAFLLGDEANYAVDSNAVDKNFVKENCTVCVAVEDEAEDFWAKLQEEDDEASDFQNQKSDRDEFSDPNSWSILGSSDLPGADQCPNHCQSEGARNENDVESDMFDYLEGVTIWDEDGADENSNVANGFYNDELDYLVGVTIWAEAPADLLYEQQAAIEDPTGILDEGKVHPSEYYWSYNIHNFDPQDLLGGKEPEVHFVSQESKRSFEVSLDNDGLEAVDMDTKSPFPSLDKEKSAAKHLFAIPESPQEVEGALNLKSPAAKNGSSQRFPKHSMIPKPKKQNQQCHKSDADANANADDSPAPNVTSATLDRPGSRRSRDRDRDREKDRDRRRRGRGSGSRWHMQRN</sequence>
<feature type="region of interest" description="Disordered" evidence="4">
    <location>
        <begin position="600"/>
        <end position="627"/>
    </location>
</feature>
<dbReference type="PANTHER" id="PTHR19212:SF0">
    <property type="entry name" value="LD07988P"/>
    <property type="match status" value="1"/>
</dbReference>
<protein>
    <submittedName>
        <fullName evidence="6">Centrosomal protein of 164 kDa isoform X1</fullName>
    </submittedName>
</protein>
<keyword evidence="2 3" id="KW-0175">Coiled coil</keyword>
<dbReference type="OrthoDB" id="10028421at2759"/>
<dbReference type="KEGG" id="tpal:117646410"/>
<proteinExistence type="inferred from homology"/>
<dbReference type="Proteomes" id="UP000515158">
    <property type="component" value="Unplaced"/>
</dbReference>
<keyword evidence="5" id="KW-1185">Reference proteome</keyword>
<evidence type="ECO:0000256" key="2">
    <source>
        <dbReference type="ARBA" id="ARBA00023054"/>
    </source>
</evidence>
<feature type="compositionally biased region" description="Basic and acidic residues" evidence="4">
    <location>
        <begin position="961"/>
        <end position="977"/>
    </location>
</feature>
<feature type="compositionally biased region" description="Basic and acidic residues" evidence="4">
    <location>
        <begin position="276"/>
        <end position="289"/>
    </location>
</feature>
<evidence type="ECO:0000313" key="5">
    <source>
        <dbReference type="Proteomes" id="UP000515158"/>
    </source>
</evidence>
<reference evidence="6" key="1">
    <citation type="submission" date="2025-08" db="UniProtKB">
        <authorList>
            <consortium name="RefSeq"/>
        </authorList>
    </citation>
    <scope>IDENTIFICATION</scope>
    <source>
        <tissue evidence="6">Total insect</tissue>
    </source>
</reference>
<feature type="region of interest" description="Disordered" evidence="4">
    <location>
        <begin position="191"/>
        <end position="289"/>
    </location>
</feature>
<accession>A0A6P8ZNZ2</accession>
<evidence type="ECO:0000256" key="4">
    <source>
        <dbReference type="SAM" id="MobiDB-lite"/>
    </source>
</evidence>